<dbReference type="InParanoid" id="G4YS37"/>
<dbReference type="Proteomes" id="UP000002640">
    <property type="component" value="Unassembled WGS sequence"/>
</dbReference>
<proteinExistence type="predicted"/>
<reference evidence="1 2" key="1">
    <citation type="journal article" date="2006" name="Science">
        <title>Phytophthora genome sequences uncover evolutionary origins and mechanisms of pathogenesis.</title>
        <authorList>
            <person name="Tyler B.M."/>
            <person name="Tripathy S."/>
            <person name="Zhang X."/>
            <person name="Dehal P."/>
            <person name="Jiang R.H."/>
            <person name="Aerts A."/>
            <person name="Arredondo F.D."/>
            <person name="Baxter L."/>
            <person name="Bensasson D."/>
            <person name="Beynon J.L."/>
            <person name="Chapman J."/>
            <person name="Damasceno C.M."/>
            <person name="Dorrance A.E."/>
            <person name="Dou D."/>
            <person name="Dickerman A.W."/>
            <person name="Dubchak I.L."/>
            <person name="Garbelotto M."/>
            <person name="Gijzen M."/>
            <person name="Gordon S.G."/>
            <person name="Govers F."/>
            <person name="Grunwald N.J."/>
            <person name="Huang W."/>
            <person name="Ivors K.L."/>
            <person name="Jones R.W."/>
            <person name="Kamoun S."/>
            <person name="Krampis K."/>
            <person name="Lamour K.H."/>
            <person name="Lee M.K."/>
            <person name="McDonald W.H."/>
            <person name="Medina M."/>
            <person name="Meijer H.J."/>
            <person name="Nordberg E.K."/>
            <person name="Maclean D.J."/>
            <person name="Ospina-Giraldo M.D."/>
            <person name="Morris P.F."/>
            <person name="Phuntumart V."/>
            <person name="Putnam N.H."/>
            <person name="Rash S."/>
            <person name="Rose J.K."/>
            <person name="Sakihama Y."/>
            <person name="Salamov A.A."/>
            <person name="Savidor A."/>
            <person name="Scheuring C.F."/>
            <person name="Smith B.M."/>
            <person name="Sobral B.W."/>
            <person name="Terry A."/>
            <person name="Torto-Alalibo T.A."/>
            <person name="Win J."/>
            <person name="Xu Z."/>
            <person name="Zhang H."/>
            <person name="Grigoriev I.V."/>
            <person name="Rokhsar D.S."/>
            <person name="Boore J.L."/>
        </authorList>
    </citation>
    <scope>NUCLEOTIDE SEQUENCE [LARGE SCALE GENOMIC DNA]</scope>
    <source>
        <strain evidence="1 2">P6497</strain>
    </source>
</reference>
<sequence length="104" mass="11090">MSAECMTGRSSVNALTVAFVLRSDCTCDGGAIRLVLRVARWLGIASACTRELLVTAHTTPTTPPPATLSAVLTIKEDKPFGTSRTSYMTPHSIELVVDDGYLGF</sequence>
<dbReference type="KEGG" id="psoj:PHYSODRAFT_296715"/>
<accession>G4YS37</accession>
<protein>
    <submittedName>
        <fullName evidence="1">Uncharacterized protein</fullName>
    </submittedName>
</protein>
<evidence type="ECO:0000313" key="2">
    <source>
        <dbReference type="Proteomes" id="UP000002640"/>
    </source>
</evidence>
<dbReference type="EMBL" id="JH159152">
    <property type="protein sequence ID" value="EGZ24738.1"/>
    <property type="molecule type" value="Genomic_DNA"/>
</dbReference>
<dbReference type="RefSeq" id="XP_009520026.1">
    <property type="nucleotide sequence ID" value="XM_009521731.1"/>
</dbReference>
<gene>
    <name evidence="1" type="ORF">PHYSODRAFT_296715</name>
</gene>
<dbReference type="AlphaFoldDB" id="G4YS37"/>
<dbReference type="GeneID" id="20641409"/>
<keyword evidence="2" id="KW-1185">Reference proteome</keyword>
<organism evidence="1 2">
    <name type="scientific">Phytophthora sojae (strain P6497)</name>
    <name type="common">Soybean stem and root rot agent</name>
    <name type="synonym">Phytophthora megasperma f. sp. glycines</name>
    <dbReference type="NCBI Taxonomy" id="1094619"/>
    <lineage>
        <taxon>Eukaryota</taxon>
        <taxon>Sar</taxon>
        <taxon>Stramenopiles</taxon>
        <taxon>Oomycota</taxon>
        <taxon>Peronosporomycetes</taxon>
        <taxon>Peronosporales</taxon>
        <taxon>Peronosporaceae</taxon>
        <taxon>Phytophthora</taxon>
    </lineage>
</organism>
<evidence type="ECO:0000313" key="1">
    <source>
        <dbReference type="EMBL" id="EGZ24738.1"/>
    </source>
</evidence>
<name>G4YS37_PHYSP</name>